<accession>A0A1U9YZ11</accession>
<protein>
    <submittedName>
        <fullName evidence="2">Uncharacterized protein</fullName>
    </submittedName>
</protein>
<sequence>MDRGRAASSRRSGEHRRHMQAYMGPSRVRTQRFWKILLHLAVRYALGRARSPKVWKVEKTRYILGADLVKRIHVSASQTLRGRYRLNSRVKPARDTVARRCGCSPSISPLEGEMPRQGQRGVNRKPRTRSKSDTLYPSLSLSRHLPLKGGDWWVDLAVASDNMHLCCRQQGRKGHRHAA</sequence>
<gene>
    <name evidence="2" type="ORF">Mame_01290</name>
</gene>
<dbReference type="AlphaFoldDB" id="A0A1U9YZ11"/>
<dbReference type="KEGG" id="mmed:Mame_01290"/>
<feature type="compositionally biased region" description="Low complexity" evidence="1">
    <location>
        <begin position="1"/>
        <end position="10"/>
    </location>
</feature>
<dbReference type="Proteomes" id="UP000191135">
    <property type="component" value="Chromosome"/>
</dbReference>
<evidence type="ECO:0000256" key="1">
    <source>
        <dbReference type="SAM" id="MobiDB-lite"/>
    </source>
</evidence>
<feature type="region of interest" description="Disordered" evidence="1">
    <location>
        <begin position="1"/>
        <end position="20"/>
    </location>
</feature>
<evidence type="ECO:0000313" key="2">
    <source>
        <dbReference type="EMBL" id="AQZ50658.1"/>
    </source>
</evidence>
<name>A0A1U9YZ11_9HYPH</name>
<dbReference type="EMBL" id="CP020330">
    <property type="protein sequence ID" value="AQZ50658.1"/>
    <property type="molecule type" value="Genomic_DNA"/>
</dbReference>
<evidence type="ECO:0000313" key="3">
    <source>
        <dbReference type="Proteomes" id="UP000191135"/>
    </source>
</evidence>
<keyword evidence="3" id="KW-1185">Reference proteome</keyword>
<feature type="region of interest" description="Disordered" evidence="1">
    <location>
        <begin position="108"/>
        <end position="135"/>
    </location>
</feature>
<reference evidence="2 3" key="1">
    <citation type="submission" date="2017-03" db="EMBL/GenBank/DDBJ databases">
        <title>Foreign affairs: Plasmid Transfer between Roseobacters and Rhizobia.</title>
        <authorList>
            <person name="Bartling P."/>
            <person name="Bunk B."/>
            <person name="Overmann J."/>
            <person name="Brinkmann H."/>
            <person name="Petersen J."/>
        </authorList>
    </citation>
    <scope>NUCLEOTIDE SEQUENCE [LARGE SCALE GENOMIC DNA]</scope>
    <source>
        <strain evidence="2 3">MACL11</strain>
    </source>
</reference>
<dbReference type="STRING" id="1122214.Mame_01290"/>
<organism evidence="2 3">
    <name type="scientific">Martelella mediterranea DSM 17316</name>
    <dbReference type="NCBI Taxonomy" id="1122214"/>
    <lineage>
        <taxon>Bacteria</taxon>
        <taxon>Pseudomonadati</taxon>
        <taxon>Pseudomonadota</taxon>
        <taxon>Alphaproteobacteria</taxon>
        <taxon>Hyphomicrobiales</taxon>
        <taxon>Aurantimonadaceae</taxon>
        <taxon>Martelella</taxon>
    </lineage>
</organism>
<proteinExistence type="predicted"/>